<keyword evidence="3" id="KW-0862">Zinc</keyword>
<evidence type="ECO:0000256" key="2">
    <source>
        <dbReference type="ARBA" id="ARBA00022801"/>
    </source>
</evidence>
<evidence type="ECO:0000256" key="1">
    <source>
        <dbReference type="ARBA" id="ARBA00022723"/>
    </source>
</evidence>
<gene>
    <name evidence="5" type="ORF">H9698_02895</name>
</gene>
<dbReference type="GO" id="GO:0019239">
    <property type="term" value="F:deaminase activity"/>
    <property type="evidence" value="ECO:0007669"/>
    <property type="project" value="UniProtKB-ARBA"/>
</dbReference>
<name>A0A9D2TKE5_9FIRM</name>
<protein>
    <submittedName>
        <fullName evidence="5">Amidohydrolase</fullName>
    </submittedName>
</protein>
<keyword evidence="1" id="KW-0479">Metal-binding</keyword>
<feature type="domain" description="Amidohydrolase-related" evidence="4">
    <location>
        <begin position="52"/>
        <end position="399"/>
    </location>
</feature>
<dbReference type="AlphaFoldDB" id="A0A9D2TKE5"/>
<reference evidence="5" key="1">
    <citation type="journal article" date="2021" name="PeerJ">
        <title>Extensive microbial diversity within the chicken gut microbiome revealed by metagenomics and culture.</title>
        <authorList>
            <person name="Gilroy R."/>
            <person name="Ravi A."/>
            <person name="Getino M."/>
            <person name="Pursley I."/>
            <person name="Horton D.L."/>
            <person name="Alikhan N.F."/>
            <person name="Baker D."/>
            <person name="Gharbi K."/>
            <person name="Hall N."/>
            <person name="Watson M."/>
            <person name="Adriaenssens E.M."/>
            <person name="Foster-Nyarko E."/>
            <person name="Jarju S."/>
            <person name="Secka A."/>
            <person name="Antonio M."/>
            <person name="Oren A."/>
            <person name="Chaudhuri R.R."/>
            <person name="La Ragione R."/>
            <person name="Hildebrand F."/>
            <person name="Pallen M.J."/>
        </authorList>
    </citation>
    <scope>NUCLEOTIDE SEQUENCE</scope>
    <source>
        <strain evidence="5">5933</strain>
    </source>
</reference>
<dbReference type="EMBL" id="DWWA01000018">
    <property type="protein sequence ID" value="HJC71727.1"/>
    <property type="molecule type" value="Genomic_DNA"/>
</dbReference>
<dbReference type="FunFam" id="3.20.20.140:FF:000014">
    <property type="entry name" value="5-methylthioadenosine/S-adenosylhomocysteine deaminase"/>
    <property type="match status" value="1"/>
</dbReference>
<sequence length="431" mass="47180">MLFQKIAVFSETGELLSDCDIRVENGTISEISKTPLAPKEGETCYNGAGKLLAPAFFNAHAHAPMTLLRGWGENLVLQDWLNTRIFPFEARLTEQDIYLGTQLAIAEMVRGGAVSSTEMYFGGESMAHAATEAGVKMNLSVAVTCFDDRSLYDQARFQEQLKLGKEWHNAANGRFRVDLGMHAEYTSNPRIVKEMAEYAKESGLRMQVHLSETKRETDECVERHGKTPARYFYDLGLFDVPTTAAHCVWVTPDDMDLLKEKDVTVASCPASNMKLASGFCNVPLLLEKGVRVALGTDGAASNNSLNMMADMKLLALAAKGAFSDPCVVSPQQAFYAATRAGALSQGREESGVIRVGAAADLQVIRMDTPWWVPGHNAAADLVYAAQSSDVCLTMCDGEILYQDGVYTTLDIERISYEARRAAQRIAKEISA</sequence>
<dbReference type="CDD" id="cd01298">
    <property type="entry name" value="ATZ_TRZ_like"/>
    <property type="match status" value="1"/>
</dbReference>
<comment type="caution">
    <text evidence="5">The sequence shown here is derived from an EMBL/GenBank/DDBJ whole genome shotgun (WGS) entry which is preliminary data.</text>
</comment>
<dbReference type="Proteomes" id="UP000823918">
    <property type="component" value="Unassembled WGS sequence"/>
</dbReference>
<dbReference type="GO" id="GO:0016814">
    <property type="term" value="F:hydrolase activity, acting on carbon-nitrogen (but not peptide) bonds, in cyclic amidines"/>
    <property type="evidence" value="ECO:0007669"/>
    <property type="project" value="UniProtKB-ARBA"/>
</dbReference>
<dbReference type="InterPro" id="IPR006680">
    <property type="entry name" value="Amidohydro-rel"/>
</dbReference>
<evidence type="ECO:0000256" key="3">
    <source>
        <dbReference type="ARBA" id="ARBA00022833"/>
    </source>
</evidence>
<reference evidence="5" key="2">
    <citation type="submission" date="2021-04" db="EMBL/GenBank/DDBJ databases">
        <authorList>
            <person name="Gilroy R."/>
        </authorList>
    </citation>
    <scope>NUCLEOTIDE SEQUENCE</scope>
    <source>
        <strain evidence="5">5933</strain>
    </source>
</reference>
<dbReference type="Gene3D" id="3.20.20.140">
    <property type="entry name" value="Metal-dependent hydrolases"/>
    <property type="match status" value="1"/>
</dbReference>
<dbReference type="PANTHER" id="PTHR43794">
    <property type="entry name" value="AMINOHYDROLASE SSNA-RELATED"/>
    <property type="match status" value="1"/>
</dbReference>
<evidence type="ECO:0000313" key="6">
    <source>
        <dbReference type="Proteomes" id="UP000823918"/>
    </source>
</evidence>
<dbReference type="InterPro" id="IPR011059">
    <property type="entry name" value="Metal-dep_hydrolase_composite"/>
</dbReference>
<evidence type="ECO:0000313" key="5">
    <source>
        <dbReference type="EMBL" id="HJC71727.1"/>
    </source>
</evidence>
<keyword evidence="2" id="KW-0378">Hydrolase</keyword>
<dbReference type="InterPro" id="IPR050287">
    <property type="entry name" value="MTA/SAH_deaminase"/>
</dbReference>
<dbReference type="GO" id="GO:0046872">
    <property type="term" value="F:metal ion binding"/>
    <property type="evidence" value="ECO:0007669"/>
    <property type="project" value="UniProtKB-KW"/>
</dbReference>
<dbReference type="Gene3D" id="2.30.40.10">
    <property type="entry name" value="Urease, subunit C, domain 1"/>
    <property type="match status" value="1"/>
</dbReference>
<organism evidence="5 6">
    <name type="scientific">Candidatus Ruthenibacterium merdavium</name>
    <dbReference type="NCBI Taxonomy" id="2838752"/>
    <lineage>
        <taxon>Bacteria</taxon>
        <taxon>Bacillati</taxon>
        <taxon>Bacillota</taxon>
        <taxon>Clostridia</taxon>
        <taxon>Eubacteriales</taxon>
        <taxon>Oscillospiraceae</taxon>
        <taxon>Ruthenibacterium</taxon>
    </lineage>
</organism>
<dbReference type="SUPFAM" id="SSF51338">
    <property type="entry name" value="Composite domain of metallo-dependent hydrolases"/>
    <property type="match status" value="1"/>
</dbReference>
<evidence type="ECO:0000259" key="4">
    <source>
        <dbReference type="Pfam" id="PF01979"/>
    </source>
</evidence>
<proteinExistence type="predicted"/>
<dbReference type="PANTHER" id="PTHR43794:SF11">
    <property type="entry name" value="AMIDOHYDROLASE-RELATED DOMAIN-CONTAINING PROTEIN"/>
    <property type="match status" value="1"/>
</dbReference>
<dbReference type="SUPFAM" id="SSF51556">
    <property type="entry name" value="Metallo-dependent hydrolases"/>
    <property type="match status" value="1"/>
</dbReference>
<dbReference type="InterPro" id="IPR032466">
    <property type="entry name" value="Metal_Hydrolase"/>
</dbReference>
<dbReference type="Pfam" id="PF01979">
    <property type="entry name" value="Amidohydro_1"/>
    <property type="match status" value="1"/>
</dbReference>
<accession>A0A9D2TKE5</accession>